<comment type="caution">
    <text evidence="1">The sequence shown here is derived from an EMBL/GenBank/DDBJ whole genome shotgun (WGS) entry which is preliminary data.</text>
</comment>
<proteinExistence type="predicted"/>
<evidence type="ECO:0000313" key="2">
    <source>
        <dbReference type="Proteomes" id="UP000887159"/>
    </source>
</evidence>
<protein>
    <submittedName>
        <fullName evidence="1">Uncharacterized protein</fullName>
    </submittedName>
</protein>
<evidence type="ECO:0000313" key="1">
    <source>
        <dbReference type="EMBL" id="GFY27572.1"/>
    </source>
</evidence>
<keyword evidence="2" id="KW-1185">Reference proteome</keyword>
<organism evidence="1 2">
    <name type="scientific">Trichonephila clavipes</name>
    <name type="common">Golden silk orbweaver</name>
    <name type="synonym">Nephila clavipes</name>
    <dbReference type="NCBI Taxonomy" id="2585209"/>
    <lineage>
        <taxon>Eukaryota</taxon>
        <taxon>Metazoa</taxon>
        <taxon>Ecdysozoa</taxon>
        <taxon>Arthropoda</taxon>
        <taxon>Chelicerata</taxon>
        <taxon>Arachnida</taxon>
        <taxon>Araneae</taxon>
        <taxon>Araneomorphae</taxon>
        <taxon>Entelegynae</taxon>
        <taxon>Araneoidea</taxon>
        <taxon>Nephilidae</taxon>
        <taxon>Trichonephila</taxon>
    </lineage>
</organism>
<name>A0A8X7BEK2_TRICX</name>
<dbReference type="Proteomes" id="UP000887159">
    <property type="component" value="Unassembled WGS sequence"/>
</dbReference>
<sequence>MHAEDFYHGLLTGVKGIAFMLTSLGLYDILDAICLDNWTTLKFALKHEFCGIIFAYGITKLVESLSLPYSYFTSENAERSPADAPGYFPDESVEEAYDDFEYGNTFDF</sequence>
<dbReference type="AlphaFoldDB" id="A0A8X7BEK2"/>
<dbReference type="EMBL" id="BMAU01021380">
    <property type="protein sequence ID" value="GFY27572.1"/>
    <property type="molecule type" value="Genomic_DNA"/>
</dbReference>
<accession>A0A8X7BEK2</accession>
<reference evidence="1" key="1">
    <citation type="submission" date="2020-08" db="EMBL/GenBank/DDBJ databases">
        <title>Multicomponent nature underlies the extraordinary mechanical properties of spider dragline silk.</title>
        <authorList>
            <person name="Kono N."/>
            <person name="Nakamura H."/>
            <person name="Mori M."/>
            <person name="Yoshida Y."/>
            <person name="Ohtoshi R."/>
            <person name="Malay A.D."/>
            <person name="Moran D.A.P."/>
            <person name="Tomita M."/>
            <person name="Numata K."/>
            <person name="Arakawa K."/>
        </authorList>
    </citation>
    <scope>NUCLEOTIDE SEQUENCE</scope>
</reference>
<gene>
    <name evidence="1" type="ORF">TNCV_910231</name>
</gene>